<dbReference type="EMBL" id="UINC01064878">
    <property type="protein sequence ID" value="SVB93965.1"/>
    <property type="molecule type" value="Genomic_DNA"/>
</dbReference>
<protein>
    <submittedName>
        <fullName evidence="1">Uncharacterized protein</fullName>
    </submittedName>
</protein>
<sequence>MAHLLEASIMNLSILLKHEATNGSQDNKEKKQQSLEELAEIAHSLASWSSKYSPNKMSWEEADKQHLTMAKVLKGAVKSIPGGVQ</sequence>
<gene>
    <name evidence="1" type="ORF">METZ01_LOCUS246819</name>
</gene>
<proteinExistence type="predicted"/>
<organism evidence="1">
    <name type="scientific">marine metagenome</name>
    <dbReference type="NCBI Taxonomy" id="408172"/>
    <lineage>
        <taxon>unclassified sequences</taxon>
        <taxon>metagenomes</taxon>
        <taxon>ecological metagenomes</taxon>
    </lineage>
</organism>
<accession>A0A382I3I4</accession>
<reference evidence="1" key="1">
    <citation type="submission" date="2018-05" db="EMBL/GenBank/DDBJ databases">
        <authorList>
            <person name="Lanie J.A."/>
            <person name="Ng W.-L."/>
            <person name="Kazmierczak K.M."/>
            <person name="Andrzejewski T.M."/>
            <person name="Davidsen T.M."/>
            <person name="Wayne K.J."/>
            <person name="Tettelin H."/>
            <person name="Glass J.I."/>
            <person name="Rusch D."/>
            <person name="Podicherti R."/>
            <person name="Tsui H.-C.T."/>
            <person name="Winkler M.E."/>
        </authorList>
    </citation>
    <scope>NUCLEOTIDE SEQUENCE</scope>
</reference>
<evidence type="ECO:0000313" key="1">
    <source>
        <dbReference type="EMBL" id="SVB93965.1"/>
    </source>
</evidence>
<dbReference type="AlphaFoldDB" id="A0A382I3I4"/>
<name>A0A382I3I4_9ZZZZ</name>